<dbReference type="Pfam" id="PF13518">
    <property type="entry name" value="HTH_28"/>
    <property type="match status" value="1"/>
</dbReference>
<protein>
    <submittedName>
        <fullName evidence="3">Transposase</fullName>
    </submittedName>
</protein>
<evidence type="ECO:0000313" key="3">
    <source>
        <dbReference type="EMBL" id="MBC2178534.1"/>
    </source>
</evidence>
<dbReference type="InterPro" id="IPR055247">
    <property type="entry name" value="InsJ-like_HTH"/>
</dbReference>
<dbReference type="Proteomes" id="UP000541735">
    <property type="component" value="Unassembled WGS sequence"/>
</dbReference>
<proteinExistence type="inferred from homology"/>
<dbReference type="SUPFAM" id="SSF48295">
    <property type="entry name" value="TrpR-like"/>
    <property type="match status" value="2"/>
</dbReference>
<feature type="domain" description="Insertion element IS150 protein InsJ-like helix-turn-helix" evidence="2">
    <location>
        <begin position="130"/>
        <end position="182"/>
    </location>
</feature>
<sequence length="228" mass="26932">MIQNKKTFEERLFLVEEIIERKKSNYRVAKENGVSKMILRDWVRRYKAVGPDGLIPFKTRMHYSKEVKKQAVEAVLIHEERISDVVKKFNISAHTVLRGWIKGYTSGKELKSTGEGLSTMPKGKKTTFQERLEIVVFVMARNKDYQAGIQRYGVSYQQIYSWVKKYESQGAEGLQDLRGKRREKKGLSEMEQLRLENKYLKERMKFLEMEQDIVKKLQAFQCKSNHFH</sequence>
<dbReference type="AlphaFoldDB" id="A0A7X0ZAU4"/>
<gene>
    <name evidence="3" type="ORF">HCB27_18195</name>
</gene>
<dbReference type="InterPro" id="IPR036388">
    <property type="entry name" value="WH-like_DNA-bd_sf"/>
</dbReference>
<reference evidence="3 4" key="1">
    <citation type="submission" date="2020-03" db="EMBL/GenBank/DDBJ databases">
        <title>Soil Listeria distribution.</title>
        <authorList>
            <person name="Liao J."/>
            <person name="Wiedmann M."/>
        </authorList>
    </citation>
    <scope>NUCLEOTIDE SEQUENCE [LARGE SCALE GENOMIC DNA]</scope>
    <source>
        <strain evidence="3 4">FSL L7-0259</strain>
    </source>
</reference>
<dbReference type="InterPro" id="IPR010921">
    <property type="entry name" value="Trp_repressor/repl_initiator"/>
</dbReference>
<dbReference type="InterPro" id="IPR052057">
    <property type="entry name" value="IS150/IS1296_orfA-like"/>
</dbReference>
<comment type="caution">
    <text evidence="3">The sequence shown here is derived from an EMBL/GenBank/DDBJ whole genome shotgun (WGS) entry which is preliminary data.</text>
</comment>
<dbReference type="PANTHER" id="PTHR33795:SF1">
    <property type="entry name" value="INSERTION ELEMENT IS150 PROTEIN INSJ"/>
    <property type="match status" value="1"/>
</dbReference>
<dbReference type="GO" id="GO:0043565">
    <property type="term" value="F:sequence-specific DNA binding"/>
    <property type="evidence" value="ECO:0007669"/>
    <property type="project" value="InterPro"/>
</dbReference>
<dbReference type="RefSeq" id="WP_185549615.1">
    <property type="nucleotide sequence ID" value="NZ_JAARYD010000022.1"/>
</dbReference>
<evidence type="ECO:0000313" key="4">
    <source>
        <dbReference type="Proteomes" id="UP000541735"/>
    </source>
</evidence>
<evidence type="ECO:0000259" key="2">
    <source>
        <dbReference type="Pfam" id="PF13518"/>
    </source>
</evidence>
<comment type="similarity">
    <text evidence="1">Belongs to the IS150/IS1296 orfA family.</text>
</comment>
<evidence type="ECO:0000256" key="1">
    <source>
        <dbReference type="ARBA" id="ARBA00038232"/>
    </source>
</evidence>
<dbReference type="PANTHER" id="PTHR33795">
    <property type="entry name" value="INSERTION ELEMENT IS150 PROTEIN INSJ"/>
    <property type="match status" value="1"/>
</dbReference>
<name>A0A7X0ZAU4_9LIST</name>
<organism evidence="3 4">
    <name type="scientific">Listeria booriae</name>
    <dbReference type="NCBI Taxonomy" id="1552123"/>
    <lineage>
        <taxon>Bacteria</taxon>
        <taxon>Bacillati</taxon>
        <taxon>Bacillota</taxon>
        <taxon>Bacilli</taxon>
        <taxon>Bacillales</taxon>
        <taxon>Listeriaceae</taxon>
        <taxon>Listeria</taxon>
    </lineage>
</organism>
<dbReference type="Gene3D" id="1.10.10.10">
    <property type="entry name" value="Winged helix-like DNA-binding domain superfamily/Winged helix DNA-binding domain"/>
    <property type="match status" value="1"/>
</dbReference>
<accession>A0A7X0ZAU4</accession>
<dbReference type="EMBL" id="JAARYD010000022">
    <property type="protein sequence ID" value="MBC2178534.1"/>
    <property type="molecule type" value="Genomic_DNA"/>
</dbReference>